<reference evidence="2" key="1">
    <citation type="submission" date="2021-03" db="EMBL/GenBank/DDBJ databases">
        <authorList>
            <person name="Jaffe A."/>
        </authorList>
    </citation>
    <scope>NUCLEOTIDE SEQUENCE</scope>
    <source>
        <strain evidence="2">RIFCSPLOWO2_01_FULL_AR10_48_17</strain>
    </source>
</reference>
<dbReference type="AlphaFoldDB" id="A0A8T4L1S1"/>
<comment type="caution">
    <text evidence="2">The sequence shown here is derived from an EMBL/GenBank/DDBJ whole genome shotgun (WGS) entry which is preliminary data.</text>
</comment>
<sequence length="121" mass="14001">MDFVLIVLAIAAACFGLLAFWLFSRASGLQRRLVDLEFSKSSQSVKYGKLTEQWIPFSDAFPFDRQQFRFLGSPIDGVAFDENKIVFVEFKTGQSQLNENQKKIKKLVLDKKVDWLEFKIK</sequence>
<dbReference type="Proteomes" id="UP000675968">
    <property type="component" value="Unassembled WGS sequence"/>
</dbReference>
<dbReference type="InterPro" id="IPR019287">
    <property type="entry name" value="Hday_junct_resolvase-rel_dom"/>
</dbReference>
<evidence type="ECO:0000259" key="1">
    <source>
        <dbReference type="Pfam" id="PF10107"/>
    </source>
</evidence>
<dbReference type="EMBL" id="JAGVWC010000008">
    <property type="protein sequence ID" value="MBS3061213.1"/>
    <property type="molecule type" value="Genomic_DNA"/>
</dbReference>
<protein>
    <recommendedName>
        <fullName evidence="1">Holliday junction resolvase-related domain-containing protein</fullName>
    </recommendedName>
</protein>
<feature type="domain" description="Holliday junction resolvase-related" evidence="1">
    <location>
        <begin position="40"/>
        <end position="119"/>
    </location>
</feature>
<accession>A0A8T4L1S1</accession>
<name>A0A8T4L1S1_9ARCH</name>
<gene>
    <name evidence="2" type="ORF">J4215_01360</name>
</gene>
<organism evidence="2 3">
    <name type="scientific">Candidatus Iainarchaeum sp</name>
    <dbReference type="NCBI Taxonomy" id="3101447"/>
    <lineage>
        <taxon>Archaea</taxon>
        <taxon>Candidatus Iainarchaeota</taxon>
        <taxon>Candidatus Iainarchaeia</taxon>
        <taxon>Candidatus Iainarchaeales</taxon>
        <taxon>Candidatus Iainarchaeaceae</taxon>
        <taxon>Candidatus Iainarchaeum</taxon>
    </lineage>
</organism>
<dbReference type="Pfam" id="PF10107">
    <property type="entry name" value="Endonuc_Holl"/>
    <property type="match status" value="1"/>
</dbReference>
<proteinExistence type="predicted"/>
<evidence type="ECO:0000313" key="2">
    <source>
        <dbReference type="EMBL" id="MBS3061213.1"/>
    </source>
</evidence>
<evidence type="ECO:0000313" key="3">
    <source>
        <dbReference type="Proteomes" id="UP000675968"/>
    </source>
</evidence>
<reference evidence="2" key="2">
    <citation type="submission" date="2021-05" db="EMBL/GenBank/DDBJ databases">
        <title>Protein family content uncovers lineage relationships and bacterial pathway maintenance mechanisms in DPANN archaea.</title>
        <authorList>
            <person name="Castelle C.J."/>
            <person name="Meheust R."/>
            <person name="Jaffe A.L."/>
            <person name="Seitz K."/>
            <person name="Gong X."/>
            <person name="Baker B.J."/>
            <person name="Banfield J.F."/>
        </authorList>
    </citation>
    <scope>NUCLEOTIDE SEQUENCE</scope>
    <source>
        <strain evidence="2">RIFCSPLOWO2_01_FULL_AR10_48_17</strain>
    </source>
</reference>